<accession>A0A0N4ZMU7</accession>
<protein>
    <submittedName>
        <fullName evidence="12">Nuclear receptor domain-containing protein</fullName>
    </submittedName>
</protein>
<dbReference type="GO" id="GO:0008270">
    <property type="term" value="F:zinc ion binding"/>
    <property type="evidence" value="ECO:0007669"/>
    <property type="project" value="UniProtKB-KW"/>
</dbReference>
<dbReference type="GO" id="GO:0043565">
    <property type="term" value="F:sequence-specific DNA binding"/>
    <property type="evidence" value="ECO:0007669"/>
    <property type="project" value="InterPro"/>
</dbReference>
<dbReference type="Pfam" id="PF00105">
    <property type="entry name" value="zf-C4"/>
    <property type="match status" value="1"/>
</dbReference>
<dbReference type="SUPFAM" id="SSF57716">
    <property type="entry name" value="Glucocorticoid receptor-like (DNA-binding domain)"/>
    <property type="match status" value="1"/>
</dbReference>
<keyword evidence="9" id="KW-0539">Nucleus</keyword>
<evidence type="ECO:0000256" key="9">
    <source>
        <dbReference type="ARBA" id="ARBA00023242"/>
    </source>
</evidence>
<evidence type="ECO:0000256" key="2">
    <source>
        <dbReference type="ARBA" id="ARBA00022723"/>
    </source>
</evidence>
<dbReference type="PRINTS" id="PR00047">
    <property type="entry name" value="STROIDFINGER"/>
</dbReference>
<dbReference type="InterPro" id="IPR013088">
    <property type="entry name" value="Znf_NHR/GATA"/>
</dbReference>
<evidence type="ECO:0000256" key="3">
    <source>
        <dbReference type="ARBA" id="ARBA00022771"/>
    </source>
</evidence>
<feature type="domain" description="Nuclear receptor" evidence="10">
    <location>
        <begin position="8"/>
        <end position="84"/>
    </location>
</feature>
<dbReference type="AlphaFoldDB" id="A0A0N4ZMU7"/>
<dbReference type="PROSITE" id="PS51030">
    <property type="entry name" value="NUCLEAR_REC_DBD_2"/>
    <property type="match status" value="1"/>
</dbReference>
<comment type="similarity">
    <text evidence="1">Belongs to the nuclear hormone receptor family.</text>
</comment>
<evidence type="ECO:0000256" key="4">
    <source>
        <dbReference type="ARBA" id="ARBA00022833"/>
    </source>
</evidence>
<dbReference type="GO" id="GO:0003700">
    <property type="term" value="F:DNA-binding transcription factor activity"/>
    <property type="evidence" value="ECO:0007669"/>
    <property type="project" value="InterPro"/>
</dbReference>
<evidence type="ECO:0000256" key="6">
    <source>
        <dbReference type="ARBA" id="ARBA00023125"/>
    </source>
</evidence>
<dbReference type="Proteomes" id="UP000038045">
    <property type="component" value="Unplaced"/>
</dbReference>
<evidence type="ECO:0000256" key="7">
    <source>
        <dbReference type="ARBA" id="ARBA00023163"/>
    </source>
</evidence>
<dbReference type="InterPro" id="IPR001628">
    <property type="entry name" value="Znf_hrmn_rcpt"/>
</dbReference>
<dbReference type="InterPro" id="IPR050274">
    <property type="entry name" value="Nuclear_hormone_rcpt_NR2"/>
</dbReference>
<dbReference type="STRING" id="131310.A0A0N4ZMU7"/>
<evidence type="ECO:0000256" key="5">
    <source>
        <dbReference type="ARBA" id="ARBA00023015"/>
    </source>
</evidence>
<name>A0A0N4ZMU7_PARTI</name>
<dbReference type="SUPFAM" id="SSF48508">
    <property type="entry name" value="Nuclear receptor ligand-binding domain"/>
    <property type="match status" value="1"/>
</dbReference>
<dbReference type="Gene3D" id="3.30.50.10">
    <property type="entry name" value="Erythroid Transcription Factor GATA-1, subunit A"/>
    <property type="match status" value="1"/>
</dbReference>
<reference evidence="12" key="1">
    <citation type="submission" date="2017-02" db="UniProtKB">
        <authorList>
            <consortium name="WormBaseParasite"/>
        </authorList>
    </citation>
    <scope>IDENTIFICATION</scope>
</reference>
<keyword evidence="6" id="KW-0238">DNA-binding</keyword>
<keyword evidence="4" id="KW-0862">Zinc</keyword>
<dbReference type="WBParaSite" id="PTRK_0000986400.1">
    <property type="protein sequence ID" value="PTRK_0000986400.1"/>
    <property type="gene ID" value="PTRK_0000986400"/>
</dbReference>
<keyword evidence="7" id="KW-0804">Transcription</keyword>
<dbReference type="InterPro" id="IPR035500">
    <property type="entry name" value="NHR-like_dom_sf"/>
</dbReference>
<organism evidence="11 12">
    <name type="scientific">Parastrongyloides trichosuri</name>
    <name type="common">Possum-specific nematode worm</name>
    <dbReference type="NCBI Taxonomy" id="131310"/>
    <lineage>
        <taxon>Eukaryota</taxon>
        <taxon>Metazoa</taxon>
        <taxon>Ecdysozoa</taxon>
        <taxon>Nematoda</taxon>
        <taxon>Chromadorea</taxon>
        <taxon>Rhabditida</taxon>
        <taxon>Tylenchina</taxon>
        <taxon>Panagrolaimomorpha</taxon>
        <taxon>Strongyloidoidea</taxon>
        <taxon>Strongyloididae</taxon>
        <taxon>Parastrongyloides</taxon>
    </lineage>
</organism>
<keyword evidence="8" id="KW-0675">Receptor</keyword>
<keyword evidence="11" id="KW-1185">Reference proteome</keyword>
<evidence type="ECO:0000313" key="12">
    <source>
        <dbReference type="WBParaSite" id="PTRK_0000986400.1"/>
    </source>
</evidence>
<dbReference type="SMART" id="SM00399">
    <property type="entry name" value="ZnF_C4"/>
    <property type="match status" value="1"/>
</dbReference>
<keyword evidence="2" id="KW-0479">Metal-binding</keyword>
<dbReference type="PANTHER" id="PTHR24083">
    <property type="entry name" value="NUCLEAR HORMONE RECEPTOR"/>
    <property type="match status" value="1"/>
</dbReference>
<evidence type="ECO:0000259" key="10">
    <source>
        <dbReference type="PROSITE" id="PS51030"/>
    </source>
</evidence>
<evidence type="ECO:0000256" key="1">
    <source>
        <dbReference type="ARBA" id="ARBA00005993"/>
    </source>
</evidence>
<evidence type="ECO:0000313" key="11">
    <source>
        <dbReference type="Proteomes" id="UP000038045"/>
    </source>
</evidence>
<keyword evidence="5" id="KW-0805">Transcription regulation</keyword>
<sequence length="274" mass="32252">MGRGPPSETPCQICGDKSYGRHYGIYACDGCGCFWKRCIRKNIKYVCISGDNNCPVDKTRRNWCPACRLRKCYDLQMNKEAVQKERGPRKCNKKVIYFQSHNPKINLSNNIYCLIFEGMDFVKKIPPIAILNNNQSQLIFEKCWRIFVLLYCFNSKTVLKFSESKEILNKLITNEIHVIVNEEELRIMYCLLLCKLSQKITILSFIYPMYPSYNMALLNYSMTIYESDINRLIKISLIIDQICQYYDQSSFNKEFDNICGTMKEISFHEYFNKV</sequence>
<keyword evidence="3" id="KW-0863">Zinc-finger</keyword>
<evidence type="ECO:0000256" key="8">
    <source>
        <dbReference type="ARBA" id="ARBA00023170"/>
    </source>
</evidence>
<proteinExistence type="inferred from homology"/>